<protein>
    <submittedName>
        <fullName evidence="1">Major fimbrial subunit protein (FimA)</fullName>
    </submittedName>
</protein>
<evidence type="ECO:0000313" key="1">
    <source>
        <dbReference type="EMBL" id="CUN80113.1"/>
    </source>
</evidence>
<reference evidence="1 2" key="1">
    <citation type="submission" date="2015-09" db="EMBL/GenBank/DDBJ databases">
        <authorList>
            <consortium name="Pathogen Informatics"/>
        </authorList>
    </citation>
    <scope>NUCLEOTIDE SEQUENCE [LARGE SCALE GENOMIC DNA]</scope>
    <source>
        <strain evidence="1 2">2789STDY5608791</strain>
    </source>
</reference>
<proteinExistence type="predicted"/>
<dbReference type="PROSITE" id="PS51257">
    <property type="entry name" value="PROKAR_LIPOPROTEIN"/>
    <property type="match status" value="1"/>
</dbReference>
<evidence type="ECO:0000313" key="2">
    <source>
        <dbReference type="Proteomes" id="UP000095419"/>
    </source>
</evidence>
<dbReference type="RefSeq" id="WP_057087150.1">
    <property type="nucleotide sequence ID" value="NZ_CYZF01000002.1"/>
</dbReference>
<organism evidence="1 2">
    <name type="scientific">Bacteroides uniformis</name>
    <dbReference type="NCBI Taxonomy" id="820"/>
    <lineage>
        <taxon>Bacteria</taxon>
        <taxon>Pseudomonadati</taxon>
        <taxon>Bacteroidota</taxon>
        <taxon>Bacteroidia</taxon>
        <taxon>Bacteroidales</taxon>
        <taxon>Bacteroidaceae</taxon>
        <taxon>Bacteroides</taxon>
    </lineage>
</organism>
<name>A0A173ZW77_BACUN</name>
<gene>
    <name evidence="1" type="ORF">ERS417307_00606</name>
</gene>
<dbReference type="Proteomes" id="UP000095419">
    <property type="component" value="Unassembled WGS sequence"/>
</dbReference>
<sequence>MELKHRHIIGICLLCGLLGATSCNDESIVQQPPAEEDNTVYLAFHTAVVGASTRADGTPDDENINQLRIVIASKASDDTAGASAWEVEENRLITETNIQLSDEYTFRVKADCQKRIYLLANCNGLEDTDGTPLNFTSTGAFLPDANGKAPVDSYVFGLGDKDGGYRYAATLEAGNGIPMTSVYEITIPPKDEAHEEDFSNGFYQGMPEVLYVVRAATKFSFAFGKTAKRAINVTGFSLKKAVKDRMYLMPHANKDASGKYWVADTGDKDNPSKATLDGEGIAHDWITWMVAESEKAESEATQYQWLTDYEVPQPEEGEEDGDVAYSFSEAIEVSSLKAGEEAKFTTPVYLPESDGTLAQGKDANLKLQEYEVTIHTEEGFDEEATAPDSPKVARSYTATLPNLASLFRNTHVKVKVNFKNLSEAELELEVDVEPYWEVVLDPVFGLDEKDDPKKR</sequence>
<dbReference type="AlphaFoldDB" id="A0A173ZW77"/>
<dbReference type="EMBL" id="CYZF01000002">
    <property type="protein sequence ID" value="CUN80113.1"/>
    <property type="molecule type" value="Genomic_DNA"/>
</dbReference>
<accession>A0A173ZW77</accession>